<feature type="transmembrane region" description="Helical" evidence="1">
    <location>
        <begin position="86"/>
        <end position="109"/>
    </location>
</feature>
<feature type="transmembrane region" description="Helical" evidence="1">
    <location>
        <begin position="7"/>
        <end position="27"/>
    </location>
</feature>
<organism evidence="2 3">
    <name type="scientific">Pseudomonas laurentiana</name>
    <dbReference type="NCBI Taxonomy" id="2364649"/>
    <lineage>
        <taxon>Bacteria</taxon>
        <taxon>Pseudomonadati</taxon>
        <taxon>Pseudomonadota</taxon>
        <taxon>Gammaproteobacteria</taxon>
        <taxon>Pseudomonadales</taxon>
        <taxon>Pseudomonadaceae</taxon>
        <taxon>Pseudomonas</taxon>
    </lineage>
</organism>
<dbReference type="Pfam" id="PF13687">
    <property type="entry name" value="DUF4153"/>
    <property type="match status" value="1"/>
</dbReference>
<gene>
    <name evidence="2" type="ORF">G3O07_14580</name>
</gene>
<evidence type="ECO:0000313" key="3">
    <source>
        <dbReference type="Proteomes" id="UP000471751"/>
    </source>
</evidence>
<feature type="transmembrane region" description="Helical" evidence="1">
    <location>
        <begin position="237"/>
        <end position="256"/>
    </location>
</feature>
<reference evidence="2 3" key="1">
    <citation type="submission" date="2020-02" db="EMBL/GenBank/DDBJ databases">
        <title>Broccoli isolated Pseudomonas sp.</title>
        <authorList>
            <person name="Fujikawa T."/>
            <person name="Sawada H."/>
        </authorList>
    </citation>
    <scope>NUCLEOTIDE SEQUENCE [LARGE SCALE GENOMIC DNA]</scope>
    <source>
        <strain evidence="2 3">JCM 32154</strain>
    </source>
</reference>
<dbReference type="EMBL" id="JAAHBT010000153">
    <property type="protein sequence ID" value="NES10681.1"/>
    <property type="molecule type" value="Genomic_DNA"/>
</dbReference>
<feature type="transmembrane region" description="Helical" evidence="1">
    <location>
        <begin position="130"/>
        <end position="157"/>
    </location>
</feature>
<evidence type="ECO:0000313" key="2">
    <source>
        <dbReference type="EMBL" id="NES10681.1"/>
    </source>
</evidence>
<comment type="caution">
    <text evidence="2">The sequence shown here is derived from an EMBL/GenBank/DDBJ whole genome shotgun (WGS) entry which is preliminary data.</text>
</comment>
<keyword evidence="1" id="KW-0812">Transmembrane</keyword>
<dbReference type="InterPro" id="IPR025291">
    <property type="entry name" value="DUF4153"/>
</dbReference>
<dbReference type="RefSeq" id="WP_163937184.1">
    <property type="nucleotide sequence ID" value="NZ_BMQU01000007.1"/>
</dbReference>
<feature type="transmembrane region" description="Helical" evidence="1">
    <location>
        <begin position="59"/>
        <end position="80"/>
    </location>
</feature>
<feature type="transmembrane region" description="Helical" evidence="1">
    <location>
        <begin position="199"/>
        <end position="225"/>
    </location>
</feature>
<name>A0A6I5RSX4_9PSED</name>
<sequence>MPALSPSLYFYLVVGLLQGLLLLSAIWLEIPWISTMLITLAAVGGINLQLLGRSVLLRGTWVLVTLMTLVMTAISGWVFSDNGSQWLQGSWAVCASLLGYIGCAFIASWPSREGRGPRYEDLFRHAWGNIFIVLLAQQLVMVVMLLVLLCGALFTMLGVPHVKAVLESPLFLAIALTLVFSLGMRIGREKEAVIGLLRGVLLAVCRFLLPFSALMTVLFILTLPFSGLQPVWDTGSSTLILLCLVGLNLFLVNGVFQDGHDSATYGSGLRRLVDLSLLCLPVLVVLAGYSTWLRIEQYGLTPQRFMAIPLLLVALLYSLAAVWAVVRRQSVWLGPLRTSNPLIALFGCVVLVLVHTPLVSPEAWSAQNQVQRLLSGRTPVADFDAWSLRYRLGAAGVEQFEWLKAEVERNQILDVQGRERLRDVLSEPTYRSNTAEFDGRDNALNMEWVGDAEDGVEAMLKGAFIGMHCQGAGCVLHAMDLNDDGRNEVLLVSKEEWGFKAYILDRDEHGEWRAAADLEGQEDPARLIELIRQSALKPVKPRFNTFNIDGVELSAVPMRD</sequence>
<feature type="transmembrane region" description="Helical" evidence="1">
    <location>
        <begin position="33"/>
        <end position="52"/>
    </location>
</feature>
<accession>A0A6I5RSX4</accession>
<keyword evidence="3" id="KW-1185">Reference proteome</keyword>
<keyword evidence="1" id="KW-1133">Transmembrane helix</keyword>
<feature type="transmembrane region" description="Helical" evidence="1">
    <location>
        <begin position="277"/>
        <end position="295"/>
    </location>
</feature>
<protein>
    <submittedName>
        <fullName evidence="2">DUF4153 domain-containing protein</fullName>
    </submittedName>
</protein>
<feature type="transmembrane region" description="Helical" evidence="1">
    <location>
        <begin position="338"/>
        <end position="358"/>
    </location>
</feature>
<dbReference type="Proteomes" id="UP000471751">
    <property type="component" value="Unassembled WGS sequence"/>
</dbReference>
<feature type="transmembrane region" description="Helical" evidence="1">
    <location>
        <begin position="169"/>
        <end position="187"/>
    </location>
</feature>
<keyword evidence="1" id="KW-0472">Membrane</keyword>
<evidence type="ECO:0000256" key="1">
    <source>
        <dbReference type="SAM" id="Phobius"/>
    </source>
</evidence>
<dbReference type="AlphaFoldDB" id="A0A6I5RSX4"/>
<proteinExistence type="predicted"/>
<feature type="transmembrane region" description="Helical" evidence="1">
    <location>
        <begin position="307"/>
        <end position="326"/>
    </location>
</feature>